<evidence type="ECO:0000313" key="3">
    <source>
        <dbReference type="EMBL" id="KIW02535.1"/>
    </source>
</evidence>
<gene>
    <name evidence="3" type="ORF">PV09_05993</name>
</gene>
<dbReference type="PANTHER" id="PTHR22946">
    <property type="entry name" value="DIENELACTONE HYDROLASE DOMAIN-CONTAINING PROTEIN-RELATED"/>
    <property type="match status" value="1"/>
</dbReference>
<dbReference type="Pfam" id="PF02129">
    <property type="entry name" value="Peptidase_S15"/>
    <property type="match status" value="1"/>
</dbReference>
<dbReference type="InterPro" id="IPR000383">
    <property type="entry name" value="Xaa-Pro-like_dom"/>
</dbReference>
<dbReference type="Proteomes" id="UP000053259">
    <property type="component" value="Unassembled WGS sequence"/>
</dbReference>
<evidence type="ECO:0000256" key="1">
    <source>
        <dbReference type="ARBA" id="ARBA00022801"/>
    </source>
</evidence>
<proteinExistence type="predicted"/>
<name>A0A0D2A7M5_9PEZI</name>
<dbReference type="InParanoid" id="A0A0D2A7M5"/>
<dbReference type="SUPFAM" id="SSF53474">
    <property type="entry name" value="alpha/beta-Hydrolases"/>
    <property type="match status" value="1"/>
</dbReference>
<dbReference type="PANTHER" id="PTHR22946:SF9">
    <property type="entry name" value="POLYKETIDE TRANSFERASE AF380"/>
    <property type="match status" value="1"/>
</dbReference>
<keyword evidence="4" id="KW-1185">Reference proteome</keyword>
<keyword evidence="1" id="KW-0378">Hydrolase</keyword>
<evidence type="ECO:0000259" key="2">
    <source>
        <dbReference type="Pfam" id="PF02129"/>
    </source>
</evidence>
<dbReference type="RefSeq" id="XP_016212404.1">
    <property type="nucleotide sequence ID" value="XM_016359568.1"/>
</dbReference>
<dbReference type="VEuPathDB" id="FungiDB:PV09_05993"/>
<dbReference type="InterPro" id="IPR029058">
    <property type="entry name" value="AB_hydrolase_fold"/>
</dbReference>
<sequence length="312" mass="34234">MTSKDQWIVTEGAPRLAARVYEPTKGNVPYPVVIFATGLGTVKENRTSSFVKPFAHAGYASVTFDYATWGESDGEPRHTIRPNDQYRDMCNVVAWVRQQMQFDSARIVVWGSSFGGLHVTRLLAEDYEIAAGISQCPCVDAALASRMKPFTTTLRIGFWAVLDLLGSVLGFDPIYLACAKMKDDNYQGPALMEAPDVAEGYALVVNNSSSPFKNRLTARSILSFPAARPALLADKITAPYLIVVPEYDTVAPLKAAQEVAEKAKNGELITVPGGHFDLYDGKIGFEKNIQAQLQFLQSKVPARISPNIFMCQ</sequence>
<dbReference type="OrthoDB" id="2498029at2759"/>
<evidence type="ECO:0000313" key="4">
    <source>
        <dbReference type="Proteomes" id="UP000053259"/>
    </source>
</evidence>
<dbReference type="HOGENOM" id="CLU_048587_1_0_1"/>
<dbReference type="GO" id="GO:0016788">
    <property type="term" value="F:hydrolase activity, acting on ester bonds"/>
    <property type="evidence" value="ECO:0007669"/>
    <property type="project" value="UniProtKB-ARBA"/>
</dbReference>
<dbReference type="GeneID" id="27313966"/>
<dbReference type="AlphaFoldDB" id="A0A0D2A7M5"/>
<reference evidence="3 4" key="1">
    <citation type="submission" date="2015-01" db="EMBL/GenBank/DDBJ databases">
        <title>The Genome Sequence of Ochroconis gallopava CBS43764.</title>
        <authorList>
            <consortium name="The Broad Institute Genomics Platform"/>
            <person name="Cuomo C."/>
            <person name="de Hoog S."/>
            <person name="Gorbushina A."/>
            <person name="Stielow B."/>
            <person name="Teixiera M."/>
            <person name="Abouelleil A."/>
            <person name="Chapman S.B."/>
            <person name="Priest M."/>
            <person name="Young S.K."/>
            <person name="Wortman J."/>
            <person name="Nusbaum C."/>
            <person name="Birren B."/>
        </authorList>
    </citation>
    <scope>NUCLEOTIDE SEQUENCE [LARGE SCALE GENOMIC DNA]</scope>
    <source>
        <strain evidence="3 4">CBS 43764</strain>
    </source>
</reference>
<feature type="domain" description="Xaa-Pro dipeptidyl-peptidase-like" evidence="2">
    <location>
        <begin position="15"/>
        <end position="276"/>
    </location>
</feature>
<dbReference type="ESTHER" id="9pezi-a0a0d2a7m5">
    <property type="family name" value="Xaa-Pro-like_dom"/>
</dbReference>
<dbReference type="EMBL" id="KN847548">
    <property type="protein sequence ID" value="KIW02535.1"/>
    <property type="molecule type" value="Genomic_DNA"/>
</dbReference>
<dbReference type="STRING" id="253628.A0A0D2A7M5"/>
<accession>A0A0D2A7M5</accession>
<organism evidence="3 4">
    <name type="scientific">Verruconis gallopava</name>
    <dbReference type="NCBI Taxonomy" id="253628"/>
    <lineage>
        <taxon>Eukaryota</taxon>
        <taxon>Fungi</taxon>
        <taxon>Dikarya</taxon>
        <taxon>Ascomycota</taxon>
        <taxon>Pezizomycotina</taxon>
        <taxon>Dothideomycetes</taxon>
        <taxon>Pleosporomycetidae</taxon>
        <taxon>Venturiales</taxon>
        <taxon>Sympoventuriaceae</taxon>
        <taxon>Verruconis</taxon>
    </lineage>
</organism>
<protein>
    <recommendedName>
        <fullName evidence="2">Xaa-Pro dipeptidyl-peptidase-like domain-containing protein</fullName>
    </recommendedName>
</protein>
<dbReference type="Gene3D" id="3.40.50.1820">
    <property type="entry name" value="alpha/beta hydrolase"/>
    <property type="match status" value="1"/>
</dbReference>
<dbReference type="InterPro" id="IPR050261">
    <property type="entry name" value="FrsA_esterase"/>
</dbReference>